<proteinExistence type="predicted"/>
<sequence>MQTEKAASEQTVILKIGGQEFTVKVRDGVAMMPKGLTRVQTRRPARSTTRGRAPERTGSINLGGLRKDAPDYGPVATTQRLVNALGNNTVAALLGVNKDRPSRWASGKDVPNDENRIQLADLDALVGHLHSAFTPAQAILWLEGQNAYLNARPIDVYRLEGAAPVIEAIRAHEQGAFA</sequence>
<dbReference type="AlphaFoldDB" id="A0A4R5KMI3"/>
<evidence type="ECO:0000313" key="3">
    <source>
        <dbReference type="Proteomes" id="UP000295511"/>
    </source>
</evidence>
<dbReference type="Proteomes" id="UP000295511">
    <property type="component" value="Unassembled WGS sequence"/>
</dbReference>
<evidence type="ECO:0000313" key="2">
    <source>
        <dbReference type="EMBL" id="TDF96829.1"/>
    </source>
</evidence>
<keyword evidence="3" id="KW-1185">Reference proteome</keyword>
<dbReference type="OrthoDB" id="4940866at2"/>
<comment type="caution">
    <text evidence="2">The sequence shown here is derived from an EMBL/GenBank/DDBJ whole genome shotgun (WGS) entry which is preliminary data.</text>
</comment>
<feature type="region of interest" description="Disordered" evidence="1">
    <location>
        <begin position="38"/>
        <end position="66"/>
    </location>
</feature>
<dbReference type="EMBL" id="SMRU01000009">
    <property type="protein sequence ID" value="TDF96829.1"/>
    <property type="molecule type" value="Genomic_DNA"/>
</dbReference>
<dbReference type="RefSeq" id="WP_133203878.1">
    <property type="nucleotide sequence ID" value="NZ_SMRU01000009.1"/>
</dbReference>
<reference evidence="2 3" key="1">
    <citation type="submission" date="2019-03" db="EMBL/GenBank/DDBJ databases">
        <title>Whole genome sequence of Arthrobacter sp JH1-1.</title>
        <authorList>
            <person name="Trinh H.N."/>
        </authorList>
    </citation>
    <scope>NUCLEOTIDE SEQUENCE [LARGE SCALE GENOMIC DNA]</scope>
    <source>
        <strain evidence="2 3">JH1-1</strain>
    </source>
</reference>
<gene>
    <name evidence="2" type="ORF">E1809_08885</name>
</gene>
<accession>A0A4R5KMI3</accession>
<name>A0A4R5KMI3_9MICC</name>
<protein>
    <recommendedName>
        <fullName evidence="4">Antitoxin Xre/MbcA/ParS-like toxin-binding domain-containing protein</fullName>
    </recommendedName>
</protein>
<evidence type="ECO:0008006" key="4">
    <source>
        <dbReference type="Google" id="ProtNLM"/>
    </source>
</evidence>
<evidence type="ECO:0000256" key="1">
    <source>
        <dbReference type="SAM" id="MobiDB-lite"/>
    </source>
</evidence>
<organism evidence="2 3">
    <name type="scientific">Arthrobacter terricola</name>
    <dbReference type="NCBI Taxonomy" id="2547396"/>
    <lineage>
        <taxon>Bacteria</taxon>
        <taxon>Bacillati</taxon>
        <taxon>Actinomycetota</taxon>
        <taxon>Actinomycetes</taxon>
        <taxon>Micrococcales</taxon>
        <taxon>Micrococcaceae</taxon>
        <taxon>Arthrobacter</taxon>
    </lineage>
</organism>